<accession>A0A2Z6P2V7</accession>
<dbReference type="Pfam" id="PF02194">
    <property type="entry name" value="PXA"/>
    <property type="match status" value="1"/>
</dbReference>
<evidence type="ECO:0000256" key="3">
    <source>
        <dbReference type="SAM" id="MobiDB-lite"/>
    </source>
</evidence>
<dbReference type="PANTHER" id="PTHR22999">
    <property type="entry name" value="PX SERINE/THREONINE KINASE PXK"/>
    <property type="match status" value="1"/>
</dbReference>
<keyword evidence="8" id="KW-1185">Reference proteome</keyword>
<gene>
    <name evidence="7" type="ORF">TSUD_16090</name>
</gene>
<evidence type="ECO:0000259" key="5">
    <source>
        <dbReference type="PROSITE" id="PS50195"/>
    </source>
</evidence>
<keyword evidence="4" id="KW-0472">Membrane</keyword>
<evidence type="ECO:0000256" key="4">
    <source>
        <dbReference type="SAM" id="Phobius"/>
    </source>
</evidence>
<evidence type="ECO:0000313" key="7">
    <source>
        <dbReference type="EMBL" id="GAU36697.1"/>
    </source>
</evidence>
<dbReference type="InterPro" id="IPR003114">
    <property type="entry name" value="Phox_assoc"/>
</dbReference>
<dbReference type="OrthoDB" id="120967at2759"/>
<feature type="domain" description="PXA" evidence="6">
    <location>
        <begin position="114"/>
        <end position="283"/>
    </location>
</feature>
<keyword evidence="2" id="KW-0963">Cytoplasm</keyword>
<dbReference type="InterPro" id="IPR051837">
    <property type="entry name" value="SortingNexin/PXDomain-PKLike"/>
</dbReference>
<dbReference type="InterPro" id="IPR001683">
    <property type="entry name" value="PX_dom"/>
</dbReference>
<dbReference type="SMART" id="SM00312">
    <property type="entry name" value="PX"/>
    <property type="match status" value="1"/>
</dbReference>
<feature type="domain" description="PX" evidence="5">
    <location>
        <begin position="494"/>
        <end position="606"/>
    </location>
</feature>
<dbReference type="InterPro" id="IPR013937">
    <property type="entry name" value="Sorting_nexin_C"/>
</dbReference>
<dbReference type="SUPFAM" id="SSF64268">
    <property type="entry name" value="PX domain"/>
    <property type="match status" value="1"/>
</dbReference>
<comment type="subcellular location">
    <subcellularLocation>
        <location evidence="1">Cytoplasm</location>
    </subcellularLocation>
</comment>
<organism evidence="7 8">
    <name type="scientific">Trifolium subterraneum</name>
    <name type="common">Subterranean clover</name>
    <dbReference type="NCBI Taxonomy" id="3900"/>
    <lineage>
        <taxon>Eukaryota</taxon>
        <taxon>Viridiplantae</taxon>
        <taxon>Streptophyta</taxon>
        <taxon>Embryophyta</taxon>
        <taxon>Tracheophyta</taxon>
        <taxon>Spermatophyta</taxon>
        <taxon>Magnoliopsida</taxon>
        <taxon>eudicotyledons</taxon>
        <taxon>Gunneridae</taxon>
        <taxon>Pentapetalae</taxon>
        <taxon>rosids</taxon>
        <taxon>fabids</taxon>
        <taxon>Fabales</taxon>
        <taxon>Fabaceae</taxon>
        <taxon>Papilionoideae</taxon>
        <taxon>50 kb inversion clade</taxon>
        <taxon>NPAAA clade</taxon>
        <taxon>Hologalegina</taxon>
        <taxon>IRL clade</taxon>
        <taxon>Trifolieae</taxon>
        <taxon>Trifolium</taxon>
    </lineage>
</organism>
<feature type="region of interest" description="Disordered" evidence="3">
    <location>
        <begin position="338"/>
        <end position="359"/>
    </location>
</feature>
<feature type="compositionally biased region" description="Basic residues" evidence="3">
    <location>
        <begin position="342"/>
        <end position="351"/>
    </location>
</feature>
<feature type="transmembrane region" description="Helical" evidence="4">
    <location>
        <begin position="25"/>
        <end position="42"/>
    </location>
</feature>
<dbReference type="GO" id="GO:0005768">
    <property type="term" value="C:endosome"/>
    <property type="evidence" value="ECO:0007669"/>
    <property type="project" value="UniProtKB-ARBA"/>
</dbReference>
<dbReference type="PROSITE" id="PS50195">
    <property type="entry name" value="PX"/>
    <property type="match status" value="1"/>
</dbReference>
<dbReference type="SMART" id="SM00313">
    <property type="entry name" value="PXA"/>
    <property type="match status" value="1"/>
</dbReference>
<keyword evidence="4" id="KW-1133">Transmembrane helix</keyword>
<evidence type="ECO:0000259" key="6">
    <source>
        <dbReference type="PROSITE" id="PS51207"/>
    </source>
</evidence>
<dbReference type="Proteomes" id="UP000242715">
    <property type="component" value="Unassembled WGS sequence"/>
</dbReference>
<dbReference type="CDD" id="cd06872">
    <property type="entry name" value="PX_SNX19_like_plant"/>
    <property type="match status" value="1"/>
</dbReference>
<dbReference type="Gene3D" id="3.30.1520.10">
    <property type="entry name" value="Phox-like domain"/>
    <property type="match status" value="1"/>
</dbReference>
<dbReference type="AlphaFoldDB" id="A0A2Z6P2V7"/>
<protein>
    <recommendedName>
        <fullName evidence="9">PX domain-containing protein</fullName>
    </recommendedName>
</protein>
<dbReference type="Pfam" id="PF08628">
    <property type="entry name" value="Nexin_C"/>
    <property type="match status" value="1"/>
</dbReference>
<dbReference type="PANTHER" id="PTHR22999:SF42">
    <property type="entry name" value="SORTING NEXIN CARBOXY-TERMINAL PROTEIN"/>
    <property type="match status" value="1"/>
</dbReference>
<proteinExistence type="predicted"/>
<keyword evidence="4" id="KW-0812">Transmembrane</keyword>
<evidence type="ECO:0008006" key="9">
    <source>
        <dbReference type="Google" id="ProtNLM"/>
    </source>
</evidence>
<feature type="region of interest" description="Disordered" evidence="3">
    <location>
        <begin position="683"/>
        <end position="745"/>
    </location>
</feature>
<dbReference type="Pfam" id="PF00787">
    <property type="entry name" value="PX"/>
    <property type="match status" value="1"/>
</dbReference>
<name>A0A2Z6P2V7_TRISU</name>
<dbReference type="GO" id="GO:0016020">
    <property type="term" value="C:membrane"/>
    <property type="evidence" value="ECO:0007669"/>
    <property type="project" value="UniProtKB-ARBA"/>
</dbReference>
<evidence type="ECO:0000313" key="8">
    <source>
        <dbReference type="Proteomes" id="UP000242715"/>
    </source>
</evidence>
<reference evidence="8" key="1">
    <citation type="journal article" date="2017" name="Front. Plant Sci.">
        <title>Climate Clever Clovers: New Paradigm to Reduce the Environmental Footprint of Ruminants by Breeding Low Methanogenic Forages Utilizing Haplotype Variation.</title>
        <authorList>
            <person name="Kaur P."/>
            <person name="Appels R."/>
            <person name="Bayer P.E."/>
            <person name="Keeble-Gagnere G."/>
            <person name="Wang J."/>
            <person name="Hirakawa H."/>
            <person name="Shirasawa K."/>
            <person name="Vercoe P."/>
            <person name="Stefanova K."/>
            <person name="Durmic Z."/>
            <person name="Nichols P."/>
            <person name="Revell C."/>
            <person name="Isobe S.N."/>
            <person name="Edwards D."/>
            <person name="Erskine W."/>
        </authorList>
    </citation>
    <scope>NUCLEOTIDE SEQUENCE [LARGE SCALE GENOMIC DNA]</scope>
    <source>
        <strain evidence="8">cv. Daliak</strain>
    </source>
</reference>
<sequence>MTKKKKKMGPLTMDTIFDLIEEAKLRFLWWSLCIFAISYFLTHTSKSMWMNIPMSILFCTGLRILANKVEFRWKVPPPKLQTYLSHLEKKQLLIDDERLSTSPPPPKWKKKIDSPAVEAALNDFIDLILKDFVVNMWYADITSDGEFPAQIRDLIMDALAEVSVRVKEINIVDLLTRRNQAAIGRDVMLTLSSEERDERLKFHLMNSKELHPALISPESEYKVLQKLMSGVLATVLRKPEAHVPVVRSIAREILTCLILQPVMNLACPAYINELVESLLRVFNVGDINWMGGGDQSSNATTLNHDNHTASADWAQMLDAATQRRTEVLMPENLENMWTRGRNYGRKNHKNAKSGSTSKYSSVDQSLLDRHIAHHETSASKPGGTHAYPLHSVGSDTVLYDISTIMPECSADHDKDLSFEADRQVDEVSDIKDLGFNKHKLSLKRIASSSVVGSQPHKGGLNVSEFHAPEFKKNEGFRGKNSSDMVIKKEGQGVPKLRCRVMGAYFEKLGSTSFAVYSIAVTDGQEKTWFVKRRYRNFERLHRHLKHIPNYTLHLPPKRIFSSSTEDAFVHQRCIQLDKYIHDLLSIANVAEQHEVWDFLSRKNGNLTNFSAVFLLKSYSYGKSSSMMKTLAVNVDDAVDDIVRQFKGVSDDIKRIIVTAASPTAEASSTAFAWNMDEMDRSTPKKSAIESAFSSDNEEGEKEANNGHENIDREIAEDNACHSDNDGKDVPVPAINGTLSHDNPDDSIQVPPEMLWPGGTFFLRVQTPEVFIGGGVIDHKPLQPISESGGRNTRKSQLGCFEEQLEAARRASELKKLLFDGAPAALVSLIGQKQYKRVASDIYYFTQSSICVKQLAYAILELLLISIFPELRNVVMSVHENMRAHKPV</sequence>
<feature type="compositionally biased region" description="Basic and acidic residues" evidence="3">
    <location>
        <begin position="701"/>
        <end position="728"/>
    </location>
</feature>
<dbReference type="GO" id="GO:0035091">
    <property type="term" value="F:phosphatidylinositol binding"/>
    <property type="evidence" value="ECO:0007669"/>
    <property type="project" value="InterPro"/>
</dbReference>
<dbReference type="PROSITE" id="PS51207">
    <property type="entry name" value="PXA"/>
    <property type="match status" value="1"/>
</dbReference>
<dbReference type="InterPro" id="IPR036871">
    <property type="entry name" value="PX_dom_sf"/>
</dbReference>
<evidence type="ECO:0000256" key="2">
    <source>
        <dbReference type="ARBA" id="ARBA00022490"/>
    </source>
</evidence>
<evidence type="ECO:0000256" key="1">
    <source>
        <dbReference type="ARBA" id="ARBA00004496"/>
    </source>
</evidence>
<dbReference type="EMBL" id="DF973637">
    <property type="protein sequence ID" value="GAU36697.1"/>
    <property type="molecule type" value="Genomic_DNA"/>
</dbReference>